<gene>
    <name evidence="3" type="ORF">V5O48_010872</name>
</gene>
<dbReference type="Gene3D" id="1.50.10.20">
    <property type="match status" value="1"/>
</dbReference>
<feature type="region of interest" description="Disordered" evidence="1">
    <location>
        <begin position="456"/>
        <end position="492"/>
    </location>
</feature>
<keyword evidence="2" id="KW-0812">Transmembrane</keyword>
<accession>A0ABR3F759</accession>
<name>A0ABR3F759_9AGAR</name>
<dbReference type="InterPro" id="IPR008928">
    <property type="entry name" value="6-hairpin_glycosidase_sf"/>
</dbReference>
<proteinExistence type="predicted"/>
<evidence type="ECO:0008006" key="5">
    <source>
        <dbReference type="Google" id="ProtNLM"/>
    </source>
</evidence>
<protein>
    <recommendedName>
        <fullName evidence="5">Glycoside hydrolase family 76 protein</fullName>
    </recommendedName>
</protein>
<reference evidence="3 4" key="1">
    <citation type="submission" date="2024-02" db="EMBL/GenBank/DDBJ databases">
        <title>A draft genome for the cacao thread blight pathogen Marasmius crinis-equi.</title>
        <authorList>
            <person name="Cohen S.P."/>
            <person name="Baruah I.K."/>
            <person name="Amoako-Attah I."/>
            <person name="Bukari Y."/>
            <person name="Meinhardt L.W."/>
            <person name="Bailey B.A."/>
        </authorList>
    </citation>
    <scope>NUCLEOTIDE SEQUENCE [LARGE SCALE GENOMIC DNA]</scope>
    <source>
        <strain evidence="3 4">GH-76</strain>
    </source>
</reference>
<evidence type="ECO:0000256" key="2">
    <source>
        <dbReference type="SAM" id="Phobius"/>
    </source>
</evidence>
<keyword evidence="2" id="KW-1133">Transmembrane helix</keyword>
<dbReference type="SUPFAM" id="SSF48208">
    <property type="entry name" value="Six-hairpin glycosidases"/>
    <property type="match status" value="1"/>
</dbReference>
<keyword evidence="4" id="KW-1185">Reference proteome</keyword>
<dbReference type="Pfam" id="PF03663">
    <property type="entry name" value="Glyco_hydro_76"/>
    <property type="match status" value="1"/>
</dbReference>
<evidence type="ECO:0000256" key="1">
    <source>
        <dbReference type="SAM" id="MobiDB-lite"/>
    </source>
</evidence>
<feature type="transmembrane region" description="Helical" evidence="2">
    <location>
        <begin position="404"/>
        <end position="428"/>
    </location>
</feature>
<organism evidence="3 4">
    <name type="scientific">Marasmius crinis-equi</name>
    <dbReference type="NCBI Taxonomy" id="585013"/>
    <lineage>
        <taxon>Eukaryota</taxon>
        <taxon>Fungi</taxon>
        <taxon>Dikarya</taxon>
        <taxon>Basidiomycota</taxon>
        <taxon>Agaricomycotina</taxon>
        <taxon>Agaricomycetes</taxon>
        <taxon>Agaricomycetidae</taxon>
        <taxon>Agaricales</taxon>
        <taxon>Marasmiineae</taxon>
        <taxon>Marasmiaceae</taxon>
        <taxon>Marasmius</taxon>
    </lineage>
</organism>
<evidence type="ECO:0000313" key="4">
    <source>
        <dbReference type="Proteomes" id="UP001465976"/>
    </source>
</evidence>
<evidence type="ECO:0000313" key="3">
    <source>
        <dbReference type="EMBL" id="KAL0571090.1"/>
    </source>
</evidence>
<dbReference type="InterPro" id="IPR005198">
    <property type="entry name" value="Glyco_hydro_76"/>
</dbReference>
<comment type="caution">
    <text evidence="3">The sequence shown here is derived from an EMBL/GenBank/DDBJ whole genome shotgun (WGS) entry which is preliminary data.</text>
</comment>
<feature type="compositionally biased region" description="Polar residues" evidence="1">
    <location>
        <begin position="457"/>
        <end position="477"/>
    </location>
</feature>
<dbReference type="Proteomes" id="UP001465976">
    <property type="component" value="Unassembled WGS sequence"/>
</dbReference>
<sequence>MSSALNTAEWRKPRITVPKSQRIRIAQSAIEKALFNLGGNGLFAGDSYHSALLYAQMAEFDLLSNGTRYKDQLARYLQTRKGETISTSSIQQTRYFLDLGRAAVRAYAVYKDDTFLQLAEAWWQWARLWTVSDAAASSKAAPGKSAPLPSNCSGHSLAGGAFHDTNPANAYVGIIPTGDYLVLSSLLSEATANQTYLDHATQTFTFIKNLLLNTTTMIPNDSIFLNASDPISCSTEQSPSSYCSGVYIDGLAAFSAVANETLKPEDQLISKSYVAAMTAKDWHSADGVLRVTPGGGGMGHADFNLPWGLGVLYRRTENDRFKSDIEKYLAVQYNAILDLSTVNGSNIYPEDWIGPPTSTFSLTGQVTALGVLVPVIALSDTDSTDSNSTAGPASPLPSSRKTPIGGIVGGVVGGVLLLVALVALFLVWRRRKGTPLTESGALAQTQDLHIEAFTESARPSSGSILGQGQTPKSQASRKSTRGGIPQGSQRFSTTLTSYEQDDRELLGQMGAALSIMNWRLTRVEESGTVGRGMDEPPQYPGSAHS</sequence>
<dbReference type="EMBL" id="JBAHYK010000824">
    <property type="protein sequence ID" value="KAL0571090.1"/>
    <property type="molecule type" value="Genomic_DNA"/>
</dbReference>
<keyword evidence="2" id="KW-0472">Membrane</keyword>